<evidence type="ECO:0000313" key="2">
    <source>
        <dbReference type="Proteomes" id="UP000694915"/>
    </source>
</evidence>
<feature type="transmembrane region" description="Helical" evidence="1">
    <location>
        <begin position="32"/>
        <end position="64"/>
    </location>
</feature>
<evidence type="ECO:0000313" key="3">
    <source>
        <dbReference type="RefSeq" id="XP_026644254.1"/>
    </source>
</evidence>
<dbReference type="RefSeq" id="XP_026644254.1">
    <property type="nucleotide sequence ID" value="XM_026788453.1"/>
</dbReference>
<feature type="transmembrane region" description="Helical" evidence="1">
    <location>
        <begin position="115"/>
        <end position="143"/>
    </location>
</feature>
<dbReference type="PANTHER" id="PTHR39222">
    <property type="entry name" value="MCG9903"/>
    <property type="match status" value="1"/>
</dbReference>
<keyword evidence="1" id="KW-0812">Transmembrane</keyword>
<keyword evidence="2" id="KW-1185">Reference proteome</keyword>
<keyword evidence="1" id="KW-1133">Transmembrane helix</keyword>
<gene>
    <name evidence="3" type="primary">CUNH20orf141</name>
</gene>
<accession>A0ABM1UQJ2</accession>
<name>A0ABM1UQJ2_MICOH</name>
<evidence type="ECO:0000256" key="1">
    <source>
        <dbReference type="SAM" id="Phobius"/>
    </source>
</evidence>
<dbReference type="Proteomes" id="UP000694915">
    <property type="component" value="Unplaced"/>
</dbReference>
<keyword evidence="1" id="KW-0472">Membrane</keyword>
<organism evidence="2 3">
    <name type="scientific">Microtus ochrogaster</name>
    <name type="common">Prairie vole</name>
    <dbReference type="NCBI Taxonomy" id="79684"/>
    <lineage>
        <taxon>Eukaryota</taxon>
        <taxon>Metazoa</taxon>
        <taxon>Chordata</taxon>
        <taxon>Craniata</taxon>
        <taxon>Vertebrata</taxon>
        <taxon>Euteleostomi</taxon>
        <taxon>Mammalia</taxon>
        <taxon>Eutheria</taxon>
        <taxon>Euarchontoglires</taxon>
        <taxon>Glires</taxon>
        <taxon>Rodentia</taxon>
        <taxon>Myomorpha</taxon>
        <taxon>Muroidea</taxon>
        <taxon>Cricetidae</taxon>
        <taxon>Arvicolinae</taxon>
        <taxon>Microtus</taxon>
    </lineage>
</organism>
<dbReference type="InterPro" id="IPR040425">
    <property type="entry name" value="C20orf141-like"/>
</dbReference>
<proteinExistence type="predicted"/>
<reference evidence="3" key="1">
    <citation type="submission" date="2025-08" db="UniProtKB">
        <authorList>
            <consortium name="RefSeq"/>
        </authorList>
    </citation>
    <scope>IDENTIFICATION</scope>
</reference>
<dbReference type="Pfam" id="PF17717">
    <property type="entry name" value="DUF5562"/>
    <property type="match status" value="1"/>
</dbReference>
<protein>
    <submittedName>
        <fullName evidence="3">Uncharacterized protein C20orf141 homolog</fullName>
    </submittedName>
</protein>
<dbReference type="GeneID" id="101988484"/>
<sequence length="147" mass="15205">MLVDDSPNIPEAKVSDLCVPWGFSWARLLDSILGLGALGATIQTVFSTAGLAVLLLLLVSFLAFDLLHGPTGPILPRHRLLPMGQSQGAGEGPGQQAAALFHTGLVSGLLGFQDALLLLFLGLGLFLGGSGIPLALLGLAFCLHPWA</sequence>
<dbReference type="PANTHER" id="PTHR39222:SF1">
    <property type="entry name" value="RIKEN CDNA 1700020A23 GENE"/>
    <property type="match status" value="1"/>
</dbReference>